<evidence type="ECO:0000256" key="2">
    <source>
        <dbReference type="ARBA" id="ARBA00023002"/>
    </source>
</evidence>
<dbReference type="SUPFAM" id="SSF51735">
    <property type="entry name" value="NAD(P)-binding Rossmann-fold domains"/>
    <property type="match status" value="1"/>
</dbReference>
<organism evidence="7 8">
    <name type="scientific">Actinopolymorpha cephalotaxi</name>
    <dbReference type="NCBI Taxonomy" id="504797"/>
    <lineage>
        <taxon>Bacteria</taxon>
        <taxon>Bacillati</taxon>
        <taxon>Actinomycetota</taxon>
        <taxon>Actinomycetes</taxon>
        <taxon>Propionibacteriales</taxon>
        <taxon>Actinopolymorphaceae</taxon>
        <taxon>Actinopolymorpha</taxon>
    </lineage>
</organism>
<dbReference type="Proteomes" id="UP000199052">
    <property type="component" value="Unassembled WGS sequence"/>
</dbReference>
<dbReference type="Pfam" id="PF00389">
    <property type="entry name" value="2-Hacid_dh"/>
    <property type="match status" value="1"/>
</dbReference>
<dbReference type="InterPro" id="IPR036291">
    <property type="entry name" value="NAD(P)-bd_dom_sf"/>
</dbReference>
<dbReference type="InterPro" id="IPR050857">
    <property type="entry name" value="D-2-hydroxyacid_DH"/>
</dbReference>
<dbReference type="SUPFAM" id="SSF52283">
    <property type="entry name" value="Formate/glycerate dehydrogenase catalytic domain-like"/>
    <property type="match status" value="1"/>
</dbReference>
<dbReference type="STRING" id="504797.SAMN05421678_102156"/>
<dbReference type="GO" id="GO:0051287">
    <property type="term" value="F:NAD binding"/>
    <property type="evidence" value="ECO:0007669"/>
    <property type="project" value="InterPro"/>
</dbReference>
<feature type="domain" description="D-isomer specific 2-hydroxyacid dehydrogenase catalytic" evidence="5">
    <location>
        <begin position="75"/>
        <end position="353"/>
    </location>
</feature>
<evidence type="ECO:0000313" key="7">
    <source>
        <dbReference type="EMBL" id="SFF78885.1"/>
    </source>
</evidence>
<evidence type="ECO:0000256" key="4">
    <source>
        <dbReference type="RuleBase" id="RU003719"/>
    </source>
</evidence>
<name>A0A1I2LHY1_9ACTN</name>
<dbReference type="InterPro" id="IPR006140">
    <property type="entry name" value="D-isomer_DH_NAD-bd"/>
</dbReference>
<dbReference type="CDD" id="cd12167">
    <property type="entry name" value="2-Hacid_dh_8"/>
    <property type="match status" value="1"/>
</dbReference>
<keyword evidence="3" id="KW-0520">NAD</keyword>
<comment type="similarity">
    <text evidence="1 4">Belongs to the D-isomer specific 2-hydroxyacid dehydrogenase family.</text>
</comment>
<evidence type="ECO:0000259" key="6">
    <source>
        <dbReference type="Pfam" id="PF02826"/>
    </source>
</evidence>
<dbReference type="GO" id="GO:0016616">
    <property type="term" value="F:oxidoreductase activity, acting on the CH-OH group of donors, NAD or NADP as acceptor"/>
    <property type="evidence" value="ECO:0007669"/>
    <property type="project" value="InterPro"/>
</dbReference>
<evidence type="ECO:0000313" key="8">
    <source>
        <dbReference type="Proteomes" id="UP000199052"/>
    </source>
</evidence>
<proteinExistence type="inferred from homology"/>
<dbReference type="PANTHER" id="PTHR42789">
    <property type="entry name" value="D-ISOMER SPECIFIC 2-HYDROXYACID DEHYDROGENASE FAMILY PROTEIN (AFU_ORTHOLOGUE AFUA_6G10090)"/>
    <property type="match status" value="1"/>
</dbReference>
<feature type="domain" description="D-isomer specific 2-hydroxyacid dehydrogenase NAD-binding" evidence="6">
    <location>
        <begin position="161"/>
        <end position="322"/>
    </location>
</feature>
<dbReference type="PANTHER" id="PTHR42789:SF1">
    <property type="entry name" value="D-ISOMER SPECIFIC 2-HYDROXYACID DEHYDROGENASE FAMILY PROTEIN (AFU_ORTHOLOGUE AFUA_6G10090)"/>
    <property type="match status" value="1"/>
</dbReference>
<sequence>MPDVVTTVVASLGKRLPTRATLPHMVPARRPAVVLAMSPANLPRLLDDHQRQRLAAIADVDLDLVLDEYHSPRARAALGRAEVLLTCWGAPPVDAEAVAAAPGLAAVVHGAGSVKSLVTQAAWDHGVRVSSAVAANAVPVAEYTVAMVVLAGKRASPIQAAYRADARRQDWAARFPGLGNYHTTVGIVGASHVGRRVLDLLAAYEMDVLLADPTLTAAQAAGLGARLVDLDELAAGSDVVSIHAPDVPATYHLFDARRLALMPDGATLVNTARGRLVDTAALTAETVSGRLSAVLDVTDPEPLPADSPLFGLPNVVLTPHIAGSLGNEVHRMGALAVDEVERFARGEGFAHPVDRARLDLLA</sequence>
<dbReference type="EMBL" id="FOOI01000002">
    <property type="protein sequence ID" value="SFF78885.1"/>
    <property type="molecule type" value="Genomic_DNA"/>
</dbReference>
<evidence type="ECO:0000256" key="3">
    <source>
        <dbReference type="ARBA" id="ARBA00023027"/>
    </source>
</evidence>
<evidence type="ECO:0000259" key="5">
    <source>
        <dbReference type="Pfam" id="PF00389"/>
    </source>
</evidence>
<evidence type="ECO:0000256" key="1">
    <source>
        <dbReference type="ARBA" id="ARBA00005854"/>
    </source>
</evidence>
<dbReference type="Pfam" id="PF02826">
    <property type="entry name" value="2-Hacid_dh_C"/>
    <property type="match status" value="1"/>
</dbReference>
<dbReference type="InterPro" id="IPR006139">
    <property type="entry name" value="D-isomer_2_OHA_DH_cat_dom"/>
</dbReference>
<keyword evidence="2 4" id="KW-0560">Oxidoreductase</keyword>
<dbReference type="AlphaFoldDB" id="A0A1I2LHY1"/>
<accession>A0A1I2LHY1</accession>
<reference evidence="7 8" key="1">
    <citation type="submission" date="2016-10" db="EMBL/GenBank/DDBJ databases">
        <authorList>
            <person name="de Groot N.N."/>
        </authorList>
    </citation>
    <scope>NUCLEOTIDE SEQUENCE [LARGE SCALE GENOMIC DNA]</scope>
    <source>
        <strain evidence="7 8">CPCC 202808</strain>
    </source>
</reference>
<protein>
    <submittedName>
        <fullName evidence="7">Phosphoglycerate dehydrogenase</fullName>
    </submittedName>
</protein>
<gene>
    <name evidence="7" type="ORF">SAMN05421678_102156</name>
</gene>
<dbReference type="Gene3D" id="3.40.50.720">
    <property type="entry name" value="NAD(P)-binding Rossmann-like Domain"/>
    <property type="match status" value="2"/>
</dbReference>